<keyword evidence="2" id="KW-0472">Membrane</keyword>
<sequence length="393" mass="44196">MRTPHEVESATTDTAETQSIELEESIPLGDDRKFPIEDRRETETVYDEDEGVMLDVEEIKGPQGPPVMAYIFLGLATISVSSAAVVLLFLTDAPPLRRSAWRLEILVLILLPFFVYSFFMMPRDLRAQCLEWKNILLTLLSGVALALHFAFWIASLDWTSLTHSLLFVTSMPILIVVVRLIASLKFINLMRPATIHEIIAAVLGFVGMSITILDAKADKEVTVYGDAAALAGALLVWIHMEAGRRLRAWMPLFIYTFPVTLVATLCLILGSIIIEGSHFFDIFGWLESKYIYYVLYLGFVPGLFGHTILNNVVKFLDPIIISVFLLMEPLIGSVLGYFIGVSPVPGKWTWVGGVIILTSLLWIIVSGSENARRSISSRWDYVRNRAIERWRNK</sequence>
<evidence type="ECO:0000313" key="4">
    <source>
        <dbReference type="Proteomes" id="UP000241769"/>
    </source>
</evidence>
<feature type="transmembrane region" description="Helical" evidence="2">
    <location>
        <begin position="221"/>
        <end position="240"/>
    </location>
</feature>
<feature type="transmembrane region" description="Helical" evidence="2">
    <location>
        <begin position="321"/>
        <end position="342"/>
    </location>
</feature>
<feature type="transmembrane region" description="Helical" evidence="2">
    <location>
        <begin position="101"/>
        <end position="122"/>
    </location>
</feature>
<dbReference type="AlphaFoldDB" id="A0A2P6NQX8"/>
<keyword evidence="2" id="KW-0812">Transmembrane</keyword>
<dbReference type="OrthoDB" id="74158at2759"/>
<feature type="transmembrane region" description="Helical" evidence="2">
    <location>
        <begin position="290"/>
        <end position="309"/>
    </location>
</feature>
<name>A0A2P6NQX8_9EUKA</name>
<accession>A0A2P6NQX8</accession>
<feature type="transmembrane region" description="Helical" evidence="2">
    <location>
        <begin position="252"/>
        <end position="274"/>
    </location>
</feature>
<evidence type="ECO:0000256" key="1">
    <source>
        <dbReference type="SAM" id="MobiDB-lite"/>
    </source>
</evidence>
<feature type="transmembrane region" description="Helical" evidence="2">
    <location>
        <begin position="134"/>
        <end position="155"/>
    </location>
</feature>
<feature type="transmembrane region" description="Helical" evidence="2">
    <location>
        <begin position="348"/>
        <end position="365"/>
    </location>
</feature>
<protein>
    <recommendedName>
        <fullName evidence="5">EamA domain-containing protein</fullName>
    </recommendedName>
</protein>
<dbReference type="Proteomes" id="UP000241769">
    <property type="component" value="Unassembled WGS sequence"/>
</dbReference>
<evidence type="ECO:0008006" key="5">
    <source>
        <dbReference type="Google" id="ProtNLM"/>
    </source>
</evidence>
<evidence type="ECO:0000313" key="3">
    <source>
        <dbReference type="EMBL" id="PRP86365.1"/>
    </source>
</evidence>
<dbReference type="PANTHER" id="PTHR22911">
    <property type="entry name" value="ACYL-MALONYL CONDENSING ENZYME-RELATED"/>
    <property type="match status" value="1"/>
</dbReference>
<feature type="transmembrane region" description="Helical" evidence="2">
    <location>
        <begin position="194"/>
        <end position="215"/>
    </location>
</feature>
<keyword evidence="2" id="KW-1133">Transmembrane helix</keyword>
<organism evidence="3 4">
    <name type="scientific">Planoprotostelium fungivorum</name>
    <dbReference type="NCBI Taxonomy" id="1890364"/>
    <lineage>
        <taxon>Eukaryota</taxon>
        <taxon>Amoebozoa</taxon>
        <taxon>Evosea</taxon>
        <taxon>Variosea</taxon>
        <taxon>Cavosteliida</taxon>
        <taxon>Cavosteliaceae</taxon>
        <taxon>Planoprotostelium</taxon>
    </lineage>
</organism>
<proteinExistence type="predicted"/>
<dbReference type="InterPro" id="IPR037185">
    <property type="entry name" value="EmrE-like"/>
</dbReference>
<feature type="region of interest" description="Disordered" evidence="1">
    <location>
        <begin position="1"/>
        <end position="22"/>
    </location>
</feature>
<comment type="caution">
    <text evidence="3">The sequence shown here is derived from an EMBL/GenBank/DDBJ whole genome shotgun (WGS) entry which is preliminary data.</text>
</comment>
<dbReference type="SUPFAM" id="SSF103481">
    <property type="entry name" value="Multidrug resistance efflux transporter EmrE"/>
    <property type="match status" value="1"/>
</dbReference>
<evidence type="ECO:0000256" key="2">
    <source>
        <dbReference type="SAM" id="Phobius"/>
    </source>
</evidence>
<feature type="transmembrane region" description="Helical" evidence="2">
    <location>
        <begin position="161"/>
        <end position="182"/>
    </location>
</feature>
<feature type="compositionally biased region" description="Polar residues" evidence="1">
    <location>
        <begin position="9"/>
        <end position="20"/>
    </location>
</feature>
<dbReference type="GO" id="GO:0016020">
    <property type="term" value="C:membrane"/>
    <property type="evidence" value="ECO:0007669"/>
    <property type="project" value="TreeGrafter"/>
</dbReference>
<reference evidence="3 4" key="1">
    <citation type="journal article" date="2018" name="Genome Biol. Evol.">
        <title>Multiple Roots of Fruiting Body Formation in Amoebozoa.</title>
        <authorList>
            <person name="Hillmann F."/>
            <person name="Forbes G."/>
            <person name="Novohradska S."/>
            <person name="Ferling I."/>
            <person name="Riege K."/>
            <person name="Groth M."/>
            <person name="Westermann M."/>
            <person name="Marz M."/>
            <person name="Spaller T."/>
            <person name="Winckler T."/>
            <person name="Schaap P."/>
            <person name="Glockner G."/>
        </authorList>
    </citation>
    <scope>NUCLEOTIDE SEQUENCE [LARGE SCALE GENOMIC DNA]</scope>
    <source>
        <strain evidence="3 4">Jena</strain>
    </source>
</reference>
<dbReference type="EMBL" id="MDYQ01000032">
    <property type="protein sequence ID" value="PRP86365.1"/>
    <property type="molecule type" value="Genomic_DNA"/>
</dbReference>
<gene>
    <name evidence="3" type="ORF">PROFUN_05506</name>
</gene>
<dbReference type="InParanoid" id="A0A2P6NQX8"/>
<keyword evidence="4" id="KW-1185">Reference proteome</keyword>
<feature type="transmembrane region" description="Helical" evidence="2">
    <location>
        <begin position="67"/>
        <end position="89"/>
    </location>
</feature>
<dbReference type="PANTHER" id="PTHR22911:SF76">
    <property type="entry name" value="EAMA DOMAIN-CONTAINING PROTEIN"/>
    <property type="match status" value="1"/>
</dbReference>